<keyword evidence="2" id="KW-1185">Reference proteome</keyword>
<protein>
    <submittedName>
        <fullName evidence="1">Uncharacterized protein</fullName>
    </submittedName>
</protein>
<dbReference type="RefSeq" id="WP_285665373.1">
    <property type="nucleotide sequence ID" value="NZ_BSTX01000003.1"/>
</dbReference>
<comment type="caution">
    <text evidence="1">The sequence shown here is derived from an EMBL/GenBank/DDBJ whole genome shotgun (WGS) entry which is preliminary data.</text>
</comment>
<organism evidence="1 2">
    <name type="scientific">Actinorhabdospora filicis</name>
    <dbReference type="NCBI Taxonomy" id="1785913"/>
    <lineage>
        <taxon>Bacteria</taxon>
        <taxon>Bacillati</taxon>
        <taxon>Actinomycetota</taxon>
        <taxon>Actinomycetes</taxon>
        <taxon>Micromonosporales</taxon>
        <taxon>Micromonosporaceae</taxon>
        <taxon>Actinorhabdospora</taxon>
    </lineage>
</organism>
<reference evidence="1" key="1">
    <citation type="submission" date="2023-03" db="EMBL/GenBank/DDBJ databases">
        <title>Actinorhabdospora filicis NBRC 111898.</title>
        <authorList>
            <person name="Ichikawa N."/>
            <person name="Sato H."/>
            <person name="Tonouchi N."/>
        </authorList>
    </citation>
    <scope>NUCLEOTIDE SEQUENCE</scope>
    <source>
        <strain evidence="1">NBRC 111898</strain>
    </source>
</reference>
<dbReference type="EMBL" id="BSTX01000003">
    <property type="protein sequence ID" value="GLZ80249.1"/>
    <property type="molecule type" value="Genomic_DNA"/>
</dbReference>
<accession>A0A9W6SNQ3</accession>
<sequence length="106" mass="11882">MLLTAGPDTSIAQPTPGRVEQVLRSLVASGDDFAILATGDQHYVQTAVVPGQDVYFDLEYRDGSSDLHYVAADSRPIDEVVDVFLSYLRGDNTWRTRVEWKRVRQP</sequence>
<dbReference type="AlphaFoldDB" id="A0A9W6SNQ3"/>
<dbReference type="Proteomes" id="UP001165079">
    <property type="component" value="Unassembled WGS sequence"/>
</dbReference>
<gene>
    <name evidence="1" type="ORF">Afil01_50560</name>
</gene>
<evidence type="ECO:0000313" key="1">
    <source>
        <dbReference type="EMBL" id="GLZ80249.1"/>
    </source>
</evidence>
<name>A0A9W6SNQ3_9ACTN</name>
<evidence type="ECO:0000313" key="2">
    <source>
        <dbReference type="Proteomes" id="UP001165079"/>
    </source>
</evidence>
<proteinExistence type="predicted"/>